<keyword evidence="2" id="KW-1185">Reference proteome</keyword>
<dbReference type="InterPro" id="IPR010581">
    <property type="entry name" value="DUF1152"/>
</dbReference>
<dbReference type="AlphaFoldDB" id="M0AM44"/>
<evidence type="ECO:0000313" key="2">
    <source>
        <dbReference type="Proteomes" id="UP000011591"/>
    </source>
</evidence>
<sequence length="310" mass="32670">MKTIEDAFDKSRALVFGVGGCGDIVSTVPTAQFLEAHGVDVILGGVAWERVVVDPQPGPRHFDDIENIDRLNDSVALATDETRTHDGIEFAETNVARHYDEDVILIDIGGGARGVAAGLNDACDQLDVDLVVGTDAGGDVLAAGNEPGIKSPLTDAVMLSVLTHLEVDACLGMYGYGSDGELTLDEVKDGISRAAKRDGLLGAWGLTPKIVGELEDLLDVVTTEASRLPVDVARGKLGDATIRDGARSVELTPASTVTFYLDPEAIAATSDLDEHVAHTESFEAAHEALSSAGYDTELDLERSLVTDDQT</sequence>
<reference evidence="1 2" key="1">
    <citation type="journal article" date="2014" name="PLoS Genet.">
        <title>Phylogenetically driven sequencing of extremely halophilic archaea reveals strategies for static and dynamic osmo-response.</title>
        <authorList>
            <person name="Becker E.A."/>
            <person name="Seitzer P.M."/>
            <person name="Tritt A."/>
            <person name="Larsen D."/>
            <person name="Krusor M."/>
            <person name="Yao A.I."/>
            <person name="Wu D."/>
            <person name="Madern D."/>
            <person name="Eisen J.A."/>
            <person name="Darling A.E."/>
            <person name="Facciotti M.T."/>
        </authorList>
    </citation>
    <scope>NUCLEOTIDE SEQUENCE [LARGE SCALE GENOMIC DNA]</scope>
    <source>
        <strain evidence="1 2">DSM 13077</strain>
    </source>
</reference>
<protein>
    <recommendedName>
        <fullName evidence="3">DUF1152 domain-containing protein</fullName>
    </recommendedName>
</protein>
<dbReference type="OrthoDB" id="275458at2157"/>
<organism evidence="1 2">
    <name type="scientific">Natrialba aegyptia DSM 13077</name>
    <dbReference type="NCBI Taxonomy" id="1227491"/>
    <lineage>
        <taxon>Archaea</taxon>
        <taxon>Methanobacteriati</taxon>
        <taxon>Methanobacteriota</taxon>
        <taxon>Stenosarchaea group</taxon>
        <taxon>Halobacteria</taxon>
        <taxon>Halobacteriales</taxon>
        <taxon>Natrialbaceae</taxon>
        <taxon>Natrialba</taxon>
    </lineage>
</organism>
<dbReference type="PATRIC" id="fig|1227491.4.peg.4037"/>
<accession>M0AM44</accession>
<gene>
    <name evidence="1" type="ORF">C480_20074</name>
</gene>
<dbReference type="RefSeq" id="WP_006667396.1">
    <property type="nucleotide sequence ID" value="NZ_AOIP01000056.1"/>
</dbReference>
<name>M0AM44_9EURY</name>
<dbReference type="Pfam" id="PF06626">
    <property type="entry name" value="DUF1152"/>
    <property type="match status" value="1"/>
</dbReference>
<comment type="caution">
    <text evidence="1">The sequence shown here is derived from an EMBL/GenBank/DDBJ whole genome shotgun (WGS) entry which is preliminary data.</text>
</comment>
<evidence type="ECO:0008006" key="3">
    <source>
        <dbReference type="Google" id="ProtNLM"/>
    </source>
</evidence>
<evidence type="ECO:0000313" key="1">
    <source>
        <dbReference type="EMBL" id="ELY99604.1"/>
    </source>
</evidence>
<proteinExistence type="predicted"/>
<dbReference type="EMBL" id="AOIP01000056">
    <property type="protein sequence ID" value="ELY99604.1"/>
    <property type="molecule type" value="Genomic_DNA"/>
</dbReference>
<dbReference type="Proteomes" id="UP000011591">
    <property type="component" value="Unassembled WGS sequence"/>
</dbReference>